<dbReference type="STRING" id="1280953.HOC_07634"/>
<reference evidence="3 4" key="1">
    <citation type="journal article" date="2014" name="Antonie Van Leeuwenhoek">
        <title>Hyphomonas beringensis sp. nov. and Hyphomonas chukchiensis sp. nov., isolated from surface seawater of the Bering Sea and Chukchi Sea.</title>
        <authorList>
            <person name="Li C."/>
            <person name="Lai Q."/>
            <person name="Li G."/>
            <person name="Dong C."/>
            <person name="Wang J."/>
            <person name="Liao Y."/>
            <person name="Shao Z."/>
        </authorList>
    </citation>
    <scope>NUCLEOTIDE SEQUENCE [LARGE SCALE GENOMIC DNA]</scope>
    <source>
        <strain evidence="3 4">SCH89</strain>
    </source>
</reference>
<dbReference type="AlphaFoldDB" id="A0A059G8X7"/>
<keyword evidence="1" id="KW-0812">Transmembrane</keyword>
<dbReference type="Pfam" id="PF14219">
    <property type="entry name" value="DUF4328"/>
    <property type="match status" value="1"/>
</dbReference>
<evidence type="ECO:0000259" key="2">
    <source>
        <dbReference type="Pfam" id="PF14219"/>
    </source>
</evidence>
<gene>
    <name evidence="3" type="ORF">HOC_07634</name>
</gene>
<keyword evidence="1" id="KW-0472">Membrane</keyword>
<evidence type="ECO:0000256" key="1">
    <source>
        <dbReference type="SAM" id="Phobius"/>
    </source>
</evidence>
<feature type="transmembrane region" description="Helical" evidence="1">
    <location>
        <begin position="170"/>
        <end position="188"/>
    </location>
</feature>
<evidence type="ECO:0000313" key="4">
    <source>
        <dbReference type="Proteomes" id="UP000024942"/>
    </source>
</evidence>
<keyword evidence="4" id="KW-1185">Reference proteome</keyword>
<feature type="domain" description="DUF4328" evidence="2">
    <location>
        <begin position="75"/>
        <end position="222"/>
    </location>
</feature>
<organism evidence="3 4">
    <name type="scientific">Hyphomonas oceanitis SCH89</name>
    <dbReference type="NCBI Taxonomy" id="1280953"/>
    <lineage>
        <taxon>Bacteria</taxon>
        <taxon>Pseudomonadati</taxon>
        <taxon>Pseudomonadota</taxon>
        <taxon>Alphaproteobacteria</taxon>
        <taxon>Hyphomonadales</taxon>
        <taxon>Hyphomonadaceae</taxon>
        <taxon>Hyphomonas</taxon>
    </lineage>
</organism>
<dbReference type="OrthoDB" id="4174975at2"/>
<comment type="caution">
    <text evidence="3">The sequence shown here is derived from an EMBL/GenBank/DDBJ whole genome shotgun (WGS) entry which is preliminary data.</text>
</comment>
<name>A0A059G8X7_9PROT</name>
<dbReference type="PATRIC" id="fig|1280953.3.peg.1548"/>
<feature type="transmembrane region" description="Helical" evidence="1">
    <location>
        <begin position="32"/>
        <end position="57"/>
    </location>
</feature>
<dbReference type="InterPro" id="IPR025565">
    <property type="entry name" value="DUF4328"/>
</dbReference>
<accession>A0A059G8X7</accession>
<proteinExistence type="predicted"/>
<sequence length="238" mass="26513">MEATIGSDYMPKRLSRPSEYAYEDGCRPLGKFAGVLSVTLLVYAIVSVLLALALSYTFVDARMLDEYAFEDATDDDYLLIIASSLVFLLYVAERALFVICAFTVARFSYRAMRNLYTVRSTVPDMSPGATVYWYFVPFATWFLPAKGMSEIHQGSIEETGALNTSNIVSWWWGTWLAMSILSFISNFMGRTDPIMSIAVGIVAIVLGAVSALFLRKLVRRIRAAQDQFSQGSLAETFA</sequence>
<dbReference type="RefSeq" id="WP_035537207.1">
    <property type="nucleotide sequence ID" value="NZ_ARYL01000009.1"/>
</dbReference>
<dbReference type="EMBL" id="ARYL01000009">
    <property type="protein sequence ID" value="KDA03030.1"/>
    <property type="molecule type" value="Genomic_DNA"/>
</dbReference>
<protein>
    <recommendedName>
        <fullName evidence="2">DUF4328 domain-containing protein</fullName>
    </recommendedName>
</protein>
<feature type="transmembrane region" description="Helical" evidence="1">
    <location>
        <begin position="77"/>
        <end position="105"/>
    </location>
</feature>
<keyword evidence="1" id="KW-1133">Transmembrane helix</keyword>
<dbReference type="Proteomes" id="UP000024942">
    <property type="component" value="Unassembled WGS sequence"/>
</dbReference>
<feature type="transmembrane region" description="Helical" evidence="1">
    <location>
        <begin position="194"/>
        <end position="214"/>
    </location>
</feature>
<evidence type="ECO:0000313" key="3">
    <source>
        <dbReference type="EMBL" id="KDA03030.1"/>
    </source>
</evidence>